<dbReference type="OrthoDB" id="9789406at2"/>
<organism evidence="7 8">
    <name type="scientific">Pontibacter qinzhouensis</name>
    <dbReference type="NCBI Taxonomy" id="2603253"/>
    <lineage>
        <taxon>Bacteria</taxon>
        <taxon>Pseudomonadati</taxon>
        <taxon>Bacteroidota</taxon>
        <taxon>Cytophagia</taxon>
        <taxon>Cytophagales</taxon>
        <taxon>Hymenobacteraceae</taxon>
        <taxon>Pontibacter</taxon>
    </lineage>
</organism>
<feature type="domain" description="Thioredoxin" evidence="6">
    <location>
        <begin position="1"/>
        <end position="160"/>
    </location>
</feature>
<dbReference type="InterPro" id="IPR029759">
    <property type="entry name" value="GPX_AS"/>
</dbReference>
<dbReference type="PIRSF" id="PIRSF000303">
    <property type="entry name" value="Glutathion_perox"/>
    <property type="match status" value="1"/>
</dbReference>
<protein>
    <recommendedName>
        <fullName evidence="5">Glutathione peroxidase</fullName>
    </recommendedName>
</protein>
<dbReference type="EMBL" id="VRTY01000043">
    <property type="protein sequence ID" value="TXK45341.1"/>
    <property type="molecule type" value="Genomic_DNA"/>
</dbReference>
<reference evidence="7 8" key="1">
    <citation type="submission" date="2019-08" db="EMBL/GenBank/DDBJ databases">
        <authorList>
            <person name="Shi S."/>
        </authorList>
    </citation>
    <scope>NUCLEOTIDE SEQUENCE [LARGE SCALE GENOMIC DNA]</scope>
    <source>
        <strain evidence="7 8">GY10130</strain>
    </source>
</reference>
<dbReference type="PROSITE" id="PS00763">
    <property type="entry name" value="GLUTATHIONE_PEROXID_2"/>
    <property type="match status" value="1"/>
</dbReference>
<dbReference type="Proteomes" id="UP000321926">
    <property type="component" value="Unassembled WGS sequence"/>
</dbReference>
<dbReference type="PROSITE" id="PS00460">
    <property type="entry name" value="GLUTATHIONE_PEROXID_1"/>
    <property type="match status" value="1"/>
</dbReference>
<evidence type="ECO:0000313" key="7">
    <source>
        <dbReference type="EMBL" id="TXK45341.1"/>
    </source>
</evidence>
<dbReference type="RefSeq" id="WP_147922077.1">
    <property type="nucleotide sequence ID" value="NZ_VRTY01000043.1"/>
</dbReference>
<dbReference type="InterPro" id="IPR000889">
    <property type="entry name" value="Glutathione_peroxidase"/>
</dbReference>
<keyword evidence="8" id="KW-1185">Reference proteome</keyword>
<dbReference type="AlphaFoldDB" id="A0A5C8K982"/>
<dbReference type="GO" id="GO:0004601">
    <property type="term" value="F:peroxidase activity"/>
    <property type="evidence" value="ECO:0007669"/>
    <property type="project" value="UniProtKB-KW"/>
</dbReference>
<comment type="caution">
    <text evidence="7">The sequence shown here is derived from an EMBL/GenBank/DDBJ whole genome shotgun (WGS) entry which is preliminary data.</text>
</comment>
<evidence type="ECO:0000256" key="4">
    <source>
        <dbReference type="PIRSR" id="PIRSR000303-1"/>
    </source>
</evidence>
<dbReference type="InterPro" id="IPR036249">
    <property type="entry name" value="Thioredoxin-like_sf"/>
</dbReference>
<dbReference type="PANTHER" id="PTHR11592">
    <property type="entry name" value="GLUTATHIONE PEROXIDASE"/>
    <property type="match status" value="1"/>
</dbReference>
<evidence type="ECO:0000256" key="2">
    <source>
        <dbReference type="ARBA" id="ARBA00022559"/>
    </source>
</evidence>
<evidence type="ECO:0000313" key="8">
    <source>
        <dbReference type="Proteomes" id="UP000321926"/>
    </source>
</evidence>
<dbReference type="InterPro" id="IPR029760">
    <property type="entry name" value="GPX_CS"/>
</dbReference>
<dbReference type="PROSITE" id="PS51355">
    <property type="entry name" value="GLUTATHIONE_PEROXID_3"/>
    <property type="match status" value="1"/>
</dbReference>
<evidence type="ECO:0000259" key="6">
    <source>
        <dbReference type="PROSITE" id="PS51352"/>
    </source>
</evidence>
<evidence type="ECO:0000256" key="3">
    <source>
        <dbReference type="ARBA" id="ARBA00023002"/>
    </source>
</evidence>
<dbReference type="Pfam" id="PF00255">
    <property type="entry name" value="GSHPx"/>
    <property type="match status" value="1"/>
</dbReference>
<dbReference type="GO" id="GO:0034599">
    <property type="term" value="P:cellular response to oxidative stress"/>
    <property type="evidence" value="ECO:0007669"/>
    <property type="project" value="TreeGrafter"/>
</dbReference>
<dbReference type="PRINTS" id="PR01011">
    <property type="entry name" value="GLUTPROXDASE"/>
</dbReference>
<dbReference type="PANTHER" id="PTHR11592:SF78">
    <property type="entry name" value="GLUTATHIONE PEROXIDASE"/>
    <property type="match status" value="1"/>
</dbReference>
<evidence type="ECO:0000256" key="1">
    <source>
        <dbReference type="ARBA" id="ARBA00006926"/>
    </source>
</evidence>
<name>A0A5C8K982_9BACT</name>
<sequence>MEDNFYQLEAKTLQGKDVPMDQFKGKVVMVVNTASQCGLTPQYEGLEALYKKYKDDGLVILGFPCNQFGNQEPGGQKEIEEGCLINYGVSFPMFDKVEVNGKNTHPVFNYLKSNLGGLFGSRIKWNFTKFLIDANGKPVKRFAPITKPEKIEPYVQQLLAKKK</sequence>
<dbReference type="SUPFAM" id="SSF52833">
    <property type="entry name" value="Thioredoxin-like"/>
    <property type="match status" value="1"/>
</dbReference>
<dbReference type="Gene3D" id="3.40.30.10">
    <property type="entry name" value="Glutaredoxin"/>
    <property type="match status" value="1"/>
</dbReference>
<evidence type="ECO:0000256" key="5">
    <source>
        <dbReference type="RuleBase" id="RU000499"/>
    </source>
</evidence>
<dbReference type="InterPro" id="IPR013766">
    <property type="entry name" value="Thioredoxin_domain"/>
</dbReference>
<dbReference type="PROSITE" id="PS51352">
    <property type="entry name" value="THIOREDOXIN_2"/>
    <property type="match status" value="1"/>
</dbReference>
<feature type="active site" evidence="4">
    <location>
        <position position="37"/>
    </location>
</feature>
<gene>
    <name evidence="7" type="ORF">FVR03_12445</name>
</gene>
<keyword evidence="2 5" id="KW-0575">Peroxidase</keyword>
<keyword evidence="3 5" id="KW-0560">Oxidoreductase</keyword>
<dbReference type="CDD" id="cd00340">
    <property type="entry name" value="GSH_Peroxidase"/>
    <property type="match status" value="1"/>
</dbReference>
<dbReference type="FunFam" id="3.40.30.10:FF:000010">
    <property type="entry name" value="Glutathione peroxidase"/>
    <property type="match status" value="1"/>
</dbReference>
<accession>A0A5C8K982</accession>
<comment type="similarity">
    <text evidence="1 5">Belongs to the glutathione peroxidase family.</text>
</comment>
<proteinExistence type="inferred from homology"/>